<gene>
    <name evidence="6" type="ORF">MYCFIDRAFT_172532</name>
</gene>
<evidence type="ECO:0000256" key="5">
    <source>
        <dbReference type="SAM" id="MobiDB-lite"/>
    </source>
</evidence>
<keyword evidence="2" id="KW-0677">Repeat</keyword>
<dbReference type="PANTHER" id="PTHR47447">
    <property type="entry name" value="OS03G0856100 PROTEIN"/>
    <property type="match status" value="1"/>
</dbReference>
<organism evidence="6 7">
    <name type="scientific">Pseudocercospora fijiensis (strain CIRAD86)</name>
    <name type="common">Black leaf streak disease fungus</name>
    <name type="synonym">Mycosphaerella fijiensis</name>
    <dbReference type="NCBI Taxonomy" id="383855"/>
    <lineage>
        <taxon>Eukaryota</taxon>
        <taxon>Fungi</taxon>
        <taxon>Dikarya</taxon>
        <taxon>Ascomycota</taxon>
        <taxon>Pezizomycotina</taxon>
        <taxon>Dothideomycetes</taxon>
        <taxon>Dothideomycetidae</taxon>
        <taxon>Mycosphaerellales</taxon>
        <taxon>Mycosphaerellaceae</taxon>
        <taxon>Pseudocercospora</taxon>
    </lineage>
</organism>
<keyword evidence="7" id="KW-1185">Reference proteome</keyword>
<dbReference type="Proteomes" id="UP000016932">
    <property type="component" value="Unassembled WGS sequence"/>
</dbReference>
<sequence>MTSLLARLGQLETRKAVQSIWNDGKRKRGDWICAGCKARRALRQRRCYSNDTLRIPGQYFGGGREVSDGDPNNDTILSGASNRSPRGSTPMDAGEGNEDPHVTRQRLEAEKQIQSFGVDGHVRSTPAVRQMTRAPRGNTFFSQQQPRVKSVQESSEQEQLALWEQFERVDDFQGGAEAATDQGVLDDSTSLTMPEDELLNLDYKQDFPAALAKKEADLVIRCLFSALRADDMDFIRAIPETTFTDVIRILEPGRFVSKLGNAHIELSAALVESMAIAPMRAVAYDYSIVLRRIVKMRRSTGKKPTLEDYRMLLRASRDLGGPKMNFIIWKELHEDGHTPDLACWNYYMASYVWKGAHNPGARHKVRVIPFNMLARSDKLPPQRVNRSRFRNYAIGPGGIRQRILKIFNQMLASGILADEESFRTLITACAREGDVDTVKSVLRKVWRIDVDGIMQGKNEEDMIPRNYAESSSLRPSPHLLFTLAHCFGINNDIPTALRVVDFVARHYKLPITMETWSQLFEWTFALSLKRAEVTEGPNKGDDTGSLPTNSPEKLWTTMIGAPYFVQPTLGMYNRLIKSRSRHRTIEGVVEKMREAFEFVHEQREQTRQAQQHLKELVTKEASGQDMYHESVEHARQEWENLEIIRRRNVFWARRWVRLLLATYQHGYRTDHHFDRSAQLLPALLWDYRYWSPRVVSYETPTGMVEFELRQKEEVEWRIARRERHREAQKALVDSTRRYVGNDWIIDNEERHVRLAQARQARSLRKEMQKQEHAGNGRRREKVTLDGAASSAAAPDRTGAVETSS</sequence>
<evidence type="ECO:0008006" key="8">
    <source>
        <dbReference type="Google" id="ProtNLM"/>
    </source>
</evidence>
<dbReference type="AlphaFoldDB" id="M3BCF5"/>
<evidence type="ECO:0000256" key="4">
    <source>
        <dbReference type="ARBA" id="ARBA00023128"/>
    </source>
</evidence>
<dbReference type="VEuPathDB" id="FungiDB:MYCFIDRAFT_172532"/>
<dbReference type="GeneID" id="19332809"/>
<evidence type="ECO:0000313" key="7">
    <source>
        <dbReference type="Proteomes" id="UP000016932"/>
    </source>
</evidence>
<feature type="compositionally biased region" description="Basic and acidic residues" evidence="5">
    <location>
        <begin position="763"/>
        <end position="774"/>
    </location>
</feature>
<dbReference type="PANTHER" id="PTHR47447:SF17">
    <property type="entry name" value="OS12G0638900 PROTEIN"/>
    <property type="match status" value="1"/>
</dbReference>
<dbReference type="InterPro" id="IPR024319">
    <property type="entry name" value="ATPase_expression_mit"/>
</dbReference>
<dbReference type="eggNOG" id="ENOG502SN7Z">
    <property type="taxonomic scope" value="Eukaryota"/>
</dbReference>
<evidence type="ECO:0000256" key="2">
    <source>
        <dbReference type="ARBA" id="ARBA00022737"/>
    </source>
</evidence>
<feature type="compositionally biased region" description="Polar residues" evidence="5">
    <location>
        <begin position="70"/>
        <end position="87"/>
    </location>
</feature>
<dbReference type="KEGG" id="pfj:MYCFIDRAFT_172532"/>
<reference evidence="6 7" key="1">
    <citation type="journal article" date="2012" name="PLoS Pathog.">
        <title>Diverse lifestyles and strategies of plant pathogenesis encoded in the genomes of eighteen Dothideomycetes fungi.</title>
        <authorList>
            <person name="Ohm R.A."/>
            <person name="Feau N."/>
            <person name="Henrissat B."/>
            <person name="Schoch C.L."/>
            <person name="Horwitz B.A."/>
            <person name="Barry K.W."/>
            <person name="Condon B.J."/>
            <person name="Copeland A.C."/>
            <person name="Dhillon B."/>
            <person name="Glaser F."/>
            <person name="Hesse C.N."/>
            <person name="Kosti I."/>
            <person name="LaButti K."/>
            <person name="Lindquist E.A."/>
            <person name="Lucas S."/>
            <person name="Salamov A.A."/>
            <person name="Bradshaw R.E."/>
            <person name="Ciuffetti L."/>
            <person name="Hamelin R.C."/>
            <person name="Kema G.H.J."/>
            <person name="Lawrence C."/>
            <person name="Scott J.A."/>
            <person name="Spatafora J.W."/>
            <person name="Turgeon B.G."/>
            <person name="de Wit P.J.G.M."/>
            <person name="Zhong S."/>
            <person name="Goodwin S.B."/>
            <person name="Grigoriev I.V."/>
        </authorList>
    </citation>
    <scope>NUCLEOTIDE SEQUENCE [LARGE SCALE GENOMIC DNA]</scope>
    <source>
        <strain evidence="6 7">CIRAD86</strain>
    </source>
</reference>
<keyword evidence="4" id="KW-0496">Mitochondrion</keyword>
<protein>
    <recommendedName>
        <fullName evidence="8">ATPase expression protein 2, mitochondrial</fullName>
    </recommendedName>
</protein>
<dbReference type="Gene3D" id="1.25.40.10">
    <property type="entry name" value="Tetratricopeptide repeat domain"/>
    <property type="match status" value="1"/>
</dbReference>
<proteinExistence type="predicted"/>
<dbReference type="STRING" id="383855.M3BCF5"/>
<dbReference type="OrthoDB" id="185373at2759"/>
<feature type="region of interest" description="Disordered" evidence="5">
    <location>
        <begin position="759"/>
        <end position="804"/>
    </location>
</feature>
<evidence type="ECO:0000256" key="3">
    <source>
        <dbReference type="ARBA" id="ARBA00022946"/>
    </source>
</evidence>
<dbReference type="Pfam" id="PF12921">
    <property type="entry name" value="ATP13"/>
    <property type="match status" value="1"/>
</dbReference>
<evidence type="ECO:0000313" key="6">
    <source>
        <dbReference type="EMBL" id="EME86843.1"/>
    </source>
</evidence>
<feature type="region of interest" description="Disordered" evidence="5">
    <location>
        <begin position="58"/>
        <end position="99"/>
    </location>
</feature>
<dbReference type="GO" id="GO:0005739">
    <property type="term" value="C:mitochondrion"/>
    <property type="evidence" value="ECO:0007669"/>
    <property type="project" value="UniProtKB-SubCell"/>
</dbReference>
<dbReference type="RefSeq" id="XP_007923982.1">
    <property type="nucleotide sequence ID" value="XM_007925791.1"/>
</dbReference>
<evidence type="ECO:0000256" key="1">
    <source>
        <dbReference type="ARBA" id="ARBA00004173"/>
    </source>
</evidence>
<keyword evidence="3" id="KW-0809">Transit peptide</keyword>
<accession>M3BCF5</accession>
<name>M3BCF5_PSEFD</name>
<dbReference type="HOGENOM" id="CLU_350259_0_0_1"/>
<comment type="subcellular location">
    <subcellularLocation>
        <location evidence="1">Mitochondrion</location>
    </subcellularLocation>
</comment>
<dbReference type="InterPro" id="IPR011990">
    <property type="entry name" value="TPR-like_helical_dom_sf"/>
</dbReference>
<dbReference type="EMBL" id="KB446556">
    <property type="protein sequence ID" value="EME86843.1"/>
    <property type="molecule type" value="Genomic_DNA"/>
</dbReference>